<keyword evidence="1" id="KW-0175">Coiled coil</keyword>
<keyword evidence="2" id="KW-0812">Transmembrane</keyword>
<evidence type="ECO:0000256" key="1">
    <source>
        <dbReference type="SAM" id="Coils"/>
    </source>
</evidence>
<accession>A0A2P6QR05</accession>
<dbReference type="InterPro" id="IPR057228">
    <property type="entry name" value="DUF7906"/>
</dbReference>
<keyword evidence="6" id="KW-1185">Reference proteome</keyword>
<dbReference type="AlphaFoldDB" id="A0A2P6QR05"/>
<dbReference type="PANTHER" id="PTHR31515:SF2">
    <property type="entry name" value="TRANSMEMBRANE PROTEIN"/>
    <property type="match status" value="1"/>
</dbReference>
<dbReference type="Proteomes" id="UP000238479">
    <property type="component" value="Chromosome 4"/>
</dbReference>
<comment type="caution">
    <text evidence="5">The sequence shown here is derived from an EMBL/GenBank/DDBJ whole genome shotgun (WGS) entry which is preliminary data.</text>
</comment>
<feature type="domain" description="DUF7906" evidence="4">
    <location>
        <begin position="349"/>
        <end position="433"/>
    </location>
</feature>
<keyword evidence="2" id="KW-0472">Membrane</keyword>
<keyword evidence="2" id="KW-1133">Transmembrane helix</keyword>
<dbReference type="OMA" id="IHCTKER"/>
<dbReference type="PANTHER" id="PTHR31515">
    <property type="entry name" value="TRANSMEMBRANE PROTEIN-RELATED"/>
    <property type="match status" value="1"/>
</dbReference>
<organism evidence="5 6">
    <name type="scientific">Rosa chinensis</name>
    <name type="common">China rose</name>
    <dbReference type="NCBI Taxonomy" id="74649"/>
    <lineage>
        <taxon>Eukaryota</taxon>
        <taxon>Viridiplantae</taxon>
        <taxon>Streptophyta</taxon>
        <taxon>Embryophyta</taxon>
        <taxon>Tracheophyta</taxon>
        <taxon>Spermatophyta</taxon>
        <taxon>Magnoliopsida</taxon>
        <taxon>eudicotyledons</taxon>
        <taxon>Gunneridae</taxon>
        <taxon>Pentapetalae</taxon>
        <taxon>rosids</taxon>
        <taxon>fabids</taxon>
        <taxon>Rosales</taxon>
        <taxon>Rosaceae</taxon>
        <taxon>Rosoideae</taxon>
        <taxon>Rosoideae incertae sedis</taxon>
        <taxon>Rosa</taxon>
    </lineage>
</organism>
<dbReference type="STRING" id="74649.A0A2P6QR05"/>
<dbReference type="GO" id="GO:0010584">
    <property type="term" value="P:pollen exine formation"/>
    <property type="evidence" value="ECO:0007669"/>
    <property type="project" value="EnsemblPlants"/>
</dbReference>
<dbReference type="GO" id="GO:0005886">
    <property type="term" value="C:plasma membrane"/>
    <property type="evidence" value="ECO:0007669"/>
    <property type="project" value="EnsemblPlants"/>
</dbReference>
<protein>
    <recommendedName>
        <fullName evidence="4">DUF7906 domain-containing protein</fullName>
    </recommendedName>
</protein>
<feature type="transmembrane region" description="Helical" evidence="2">
    <location>
        <begin position="923"/>
        <end position="942"/>
    </location>
</feature>
<name>A0A2P6QR05_ROSCH</name>
<dbReference type="Gramene" id="PRQ36620">
    <property type="protein sequence ID" value="PRQ36620"/>
    <property type="gene ID" value="RchiOBHm_Chr4g0393651"/>
</dbReference>
<dbReference type="OrthoDB" id="16573at2759"/>
<evidence type="ECO:0000256" key="2">
    <source>
        <dbReference type="SAM" id="Phobius"/>
    </source>
</evidence>
<feature type="chain" id="PRO_5015203691" description="DUF7906 domain-containing protein" evidence="3">
    <location>
        <begin position="35"/>
        <end position="952"/>
    </location>
</feature>
<sequence>MDRRPLPRRPRPFFIAAVIISSLLLVFLPQSASGSPSRTRRPTTKPSSVFSLFNLKQKSRFWSESVIRNDFDDLESPAAAKTTFANFTAAGNVANYLKLLPIESMYLPVPVNFIFVGFDGNGNQEFKLHAEELERWFTKIDHVFAHARVPQIGETLTPFYKISVDKEQRHHLPLVSHVKYNLSVHAIQMGEKVTSIFEKAVSVLARKDEVSGDGDVALWQVDVDMMDVLFSSLVGYLEIGSAYNIFVLNPKRDSKRVKYGYRRGLSDSEMRYLKANASVMQSKIVESAGRVPDTVAALDKIKGKRPLYEKHPMAKFAWSVTEDTDTVEWYNACEQALDNVEKLYQGKETADVIQNKVVQLLNGKHEDLKLLYNKGLKSGDFSDLHTECLTDTWIGKERWAFIDLSAGPFSWGPAVGGEGVRTELSIPNVQKTIGAVSEITEDEAEDRLQDAIQEKFAVFGDKDHQAIDILLAEIDIYELFAFKHCKGRKVKLALCEELDERMRDLKNELQSFEGEEYDDSHKKKAVDALKRMENWNLFSDTQEEFQNYTVARDTFLSHLGATLWGSMRHIISPSVADGAFHHYDTISFQLFFITQEKVRHIKQLPVDLKALQHGLSSLLLPSQTPAFSQHMLPLSEDPALAMAFSVARRAAAVPLLLVNGTYRKTVRAYLDSSIVQYQLQRLNDQGSLKGKLAHSRSTLEVPIFWFIHGEPLLVDKHYQAKALSDMVIVVQSDSSSWESHLQCNGQPLFWDLRRPIKAALAAASEHLAGLLPLHLAYSHARETAIEDWMWSVGCDPHSITSQGWTLSQFQSDTIARSYIITTLDESIQIVNSAIHLLGLERTTEKTFQLVLSEERDLLNKYNYVVSLWKRISTTTGELRYADAMRMLHTLEDASKQFVDKVNATIANLHPIHCTKERRVHVEYNLSTIPAFLVVLGVLYLVLRPRRPKPKVN</sequence>
<evidence type="ECO:0000313" key="5">
    <source>
        <dbReference type="EMBL" id="PRQ36620.1"/>
    </source>
</evidence>
<gene>
    <name evidence="5" type="ORF">RchiOBHm_Chr4g0393651</name>
</gene>
<feature type="coiled-coil region" evidence="1">
    <location>
        <begin position="488"/>
        <end position="515"/>
    </location>
</feature>
<keyword evidence="3" id="KW-0732">Signal</keyword>
<dbReference type="EMBL" id="PDCK01000042">
    <property type="protein sequence ID" value="PRQ36620.1"/>
    <property type="molecule type" value="Genomic_DNA"/>
</dbReference>
<evidence type="ECO:0000259" key="4">
    <source>
        <dbReference type="Pfam" id="PF25483"/>
    </source>
</evidence>
<feature type="signal peptide" evidence="3">
    <location>
        <begin position="1"/>
        <end position="34"/>
    </location>
</feature>
<reference evidence="5 6" key="1">
    <citation type="journal article" date="2018" name="Nat. Genet.">
        <title>The Rosa genome provides new insights in the design of modern roses.</title>
        <authorList>
            <person name="Bendahmane M."/>
        </authorList>
    </citation>
    <scope>NUCLEOTIDE SEQUENCE [LARGE SCALE GENOMIC DNA]</scope>
    <source>
        <strain evidence="6">cv. Old Blush</strain>
    </source>
</reference>
<evidence type="ECO:0000256" key="3">
    <source>
        <dbReference type="SAM" id="SignalP"/>
    </source>
</evidence>
<proteinExistence type="predicted"/>
<evidence type="ECO:0000313" key="6">
    <source>
        <dbReference type="Proteomes" id="UP000238479"/>
    </source>
</evidence>
<dbReference type="Pfam" id="PF25483">
    <property type="entry name" value="DUF7906"/>
    <property type="match status" value="1"/>
</dbReference>